<dbReference type="InterPro" id="IPR001608">
    <property type="entry name" value="Ala_racemase_N"/>
</dbReference>
<dbReference type="InterPro" id="IPR029066">
    <property type="entry name" value="PLP-binding_barrel"/>
</dbReference>
<keyword evidence="3" id="KW-1185">Reference proteome</keyword>
<feature type="domain" description="Alanine racemase N-terminal" evidence="1">
    <location>
        <begin position="36"/>
        <end position="216"/>
    </location>
</feature>
<name>A0ABQ5YEX1_9NEIS</name>
<reference evidence="3" key="1">
    <citation type="journal article" date="2019" name="Int. J. Syst. Evol. Microbiol.">
        <title>The Global Catalogue of Microorganisms (GCM) 10K type strain sequencing project: providing services to taxonomists for standard genome sequencing and annotation.</title>
        <authorList>
            <consortium name="The Broad Institute Genomics Platform"/>
            <consortium name="The Broad Institute Genome Sequencing Center for Infectious Disease"/>
            <person name="Wu L."/>
            <person name="Ma J."/>
        </authorList>
    </citation>
    <scope>NUCLEOTIDE SEQUENCE [LARGE SCALE GENOMIC DNA]</scope>
    <source>
        <strain evidence="3">NBRC 110044</strain>
    </source>
</reference>
<organism evidence="2 3">
    <name type="scientific">Chitinimonas prasina</name>
    <dbReference type="NCBI Taxonomy" id="1434937"/>
    <lineage>
        <taxon>Bacteria</taxon>
        <taxon>Pseudomonadati</taxon>
        <taxon>Pseudomonadota</taxon>
        <taxon>Betaproteobacteria</taxon>
        <taxon>Neisseriales</taxon>
        <taxon>Chitinibacteraceae</taxon>
        <taxon>Chitinimonas</taxon>
    </lineage>
</organism>
<dbReference type="Proteomes" id="UP001156706">
    <property type="component" value="Unassembled WGS sequence"/>
</dbReference>
<sequence length="408" mass="43290">MKRAAAMPPQASQPRHQRYASLLDAVRGEALPCALIDLDAFDRNLAAMAARAGGKPIRVASKSLRVPALLKRALAFGPAYAGLLCYSVAEAVALAEQGLDDLLVAYPTCQPQALTRLAQAVAAGRRIVAMADSEAHLAALQAAAEQAGTRMQIAFDLDMSLDLPGLHFGVYRSPLNTPAKLVALHASLARHARLQLVGLMGYEAQIAGVGEAVPGKALENWVVARLKAWAIPRIAARRQAMVAALQLEGAQLRFVNGGGTGSLESTAQDLSVTELGAGSGLYTPVLFDHFRGFQHEPAAFFALEACRSAGAGSITCQGGGYIASGAIEARKQPLPVWPPGLRLLGQEGLGEVQTPLFGENLPEIGSPVLFRPAKAGEYLDRFDEVLLVRDGSIVDRVPTYRGLGWRFF</sequence>
<gene>
    <name evidence="2" type="ORF">GCM10007907_13330</name>
</gene>
<dbReference type="PANTHER" id="PTHR28004">
    <property type="entry name" value="ZGC:162816-RELATED"/>
    <property type="match status" value="1"/>
</dbReference>
<dbReference type="PANTHER" id="PTHR28004:SF2">
    <property type="entry name" value="D-SERINE DEHYDRATASE"/>
    <property type="match status" value="1"/>
</dbReference>
<evidence type="ECO:0000313" key="3">
    <source>
        <dbReference type="Proteomes" id="UP001156706"/>
    </source>
</evidence>
<dbReference type="SUPFAM" id="SSF51419">
    <property type="entry name" value="PLP-binding barrel"/>
    <property type="match status" value="1"/>
</dbReference>
<evidence type="ECO:0000313" key="2">
    <source>
        <dbReference type="EMBL" id="GLR12543.1"/>
    </source>
</evidence>
<evidence type="ECO:0000259" key="1">
    <source>
        <dbReference type="Pfam" id="PF01168"/>
    </source>
</evidence>
<protein>
    <submittedName>
        <fullName evidence="2">Alanine racemase</fullName>
    </submittedName>
</protein>
<dbReference type="InterPro" id="IPR051466">
    <property type="entry name" value="D-amino_acid_metab_enzyme"/>
</dbReference>
<dbReference type="Gene3D" id="3.20.20.10">
    <property type="entry name" value="Alanine racemase"/>
    <property type="match status" value="1"/>
</dbReference>
<dbReference type="Pfam" id="PF01168">
    <property type="entry name" value="Ala_racemase_N"/>
    <property type="match status" value="1"/>
</dbReference>
<dbReference type="EMBL" id="BSOG01000001">
    <property type="protein sequence ID" value="GLR12543.1"/>
    <property type="molecule type" value="Genomic_DNA"/>
</dbReference>
<proteinExistence type="predicted"/>
<accession>A0ABQ5YEX1</accession>
<comment type="caution">
    <text evidence="2">The sequence shown here is derived from an EMBL/GenBank/DDBJ whole genome shotgun (WGS) entry which is preliminary data.</text>
</comment>
<dbReference type="RefSeq" id="WP_284195663.1">
    <property type="nucleotide sequence ID" value="NZ_BSOG01000001.1"/>
</dbReference>